<proteinExistence type="predicted"/>
<gene>
    <name evidence="1" type="ORF">HW555_010005</name>
</gene>
<dbReference type="EMBL" id="JACKWZ010000234">
    <property type="protein sequence ID" value="KAF9411143.1"/>
    <property type="molecule type" value="Genomic_DNA"/>
</dbReference>
<name>A0A835L1Z3_SPOEX</name>
<accession>A0A835L1Z3</accession>
<dbReference type="Proteomes" id="UP000648187">
    <property type="component" value="Unassembled WGS sequence"/>
</dbReference>
<keyword evidence="2" id="KW-1185">Reference proteome</keyword>
<evidence type="ECO:0000313" key="2">
    <source>
        <dbReference type="Proteomes" id="UP000648187"/>
    </source>
</evidence>
<protein>
    <submittedName>
        <fullName evidence="1">Uncharacterized protein</fullName>
    </submittedName>
</protein>
<dbReference type="AlphaFoldDB" id="A0A835L1Z3"/>
<reference evidence="1" key="1">
    <citation type="submission" date="2020-08" db="EMBL/GenBank/DDBJ databases">
        <title>Spodoptera exigua strain:BAW_Kor-Di-RS1 Genome sequencing and assembly.</title>
        <authorList>
            <person name="Kim J."/>
            <person name="Nam H.Y."/>
            <person name="Kwon M."/>
            <person name="Choi J.H."/>
            <person name="Cho S.R."/>
            <person name="Kim G.-H."/>
        </authorList>
    </citation>
    <scope>NUCLEOTIDE SEQUENCE</scope>
    <source>
        <strain evidence="1">BAW_Kor-Di-RS1</strain>
        <tissue evidence="1">Whole-body</tissue>
    </source>
</reference>
<comment type="caution">
    <text evidence="1">The sequence shown here is derived from an EMBL/GenBank/DDBJ whole genome shotgun (WGS) entry which is preliminary data.</text>
</comment>
<organism evidence="1 2">
    <name type="scientific">Spodoptera exigua</name>
    <name type="common">Beet armyworm</name>
    <name type="synonym">Noctua fulgens</name>
    <dbReference type="NCBI Taxonomy" id="7107"/>
    <lineage>
        <taxon>Eukaryota</taxon>
        <taxon>Metazoa</taxon>
        <taxon>Ecdysozoa</taxon>
        <taxon>Arthropoda</taxon>
        <taxon>Hexapoda</taxon>
        <taxon>Insecta</taxon>
        <taxon>Pterygota</taxon>
        <taxon>Neoptera</taxon>
        <taxon>Endopterygota</taxon>
        <taxon>Lepidoptera</taxon>
        <taxon>Glossata</taxon>
        <taxon>Ditrysia</taxon>
        <taxon>Noctuoidea</taxon>
        <taxon>Noctuidae</taxon>
        <taxon>Amphipyrinae</taxon>
        <taxon>Spodoptera</taxon>
    </lineage>
</organism>
<sequence>MLKNKINKLQGQKDSAMTRLKKALKLSENETFKKAVSKFSSAANIFTMLQFREAGKHKLGCRFTKKL</sequence>
<evidence type="ECO:0000313" key="1">
    <source>
        <dbReference type="EMBL" id="KAF9411143.1"/>
    </source>
</evidence>